<dbReference type="NCBIfam" id="NF004326">
    <property type="entry name" value="PRK05720.1"/>
    <property type="match status" value="1"/>
</dbReference>
<gene>
    <name evidence="3" type="primary">mtnA</name>
    <name evidence="3" type="ORF">CUN49_04310</name>
</gene>
<protein>
    <submittedName>
        <fullName evidence="3">S-methyl-5-thioribose-1-phosphate isomerase</fullName>
    </submittedName>
</protein>
<dbReference type="EMBL" id="PGTM01000039">
    <property type="protein sequence ID" value="PJF36657.1"/>
    <property type="molecule type" value="Genomic_DNA"/>
</dbReference>
<dbReference type="NCBIfam" id="TIGR00512">
    <property type="entry name" value="salvage_mtnA"/>
    <property type="match status" value="1"/>
</dbReference>
<organism evidence="3 4">
    <name type="scientific">Candidatus Thermofonsia Clade 1 bacterium</name>
    <dbReference type="NCBI Taxonomy" id="2364210"/>
    <lineage>
        <taxon>Bacteria</taxon>
        <taxon>Bacillati</taxon>
        <taxon>Chloroflexota</taxon>
        <taxon>Candidatus Thermofontia</taxon>
        <taxon>Candidatus Thermofonsia Clade 1</taxon>
    </lineage>
</organism>
<dbReference type="Proteomes" id="UP000229681">
    <property type="component" value="Unassembled WGS sequence"/>
</dbReference>
<evidence type="ECO:0000256" key="2">
    <source>
        <dbReference type="RuleBase" id="RU003814"/>
    </source>
</evidence>
<comment type="similarity">
    <text evidence="2">Belongs to the eIF-2B alpha/beta/delta subunits family.</text>
</comment>
<dbReference type="PANTHER" id="PTHR43475">
    <property type="entry name" value="METHYLTHIORIBOSE-1-PHOSPHATE ISOMERASE"/>
    <property type="match status" value="1"/>
</dbReference>
<evidence type="ECO:0000313" key="3">
    <source>
        <dbReference type="EMBL" id="PJF36657.1"/>
    </source>
</evidence>
<dbReference type="GO" id="GO:0019509">
    <property type="term" value="P:L-methionine salvage from methylthioadenosine"/>
    <property type="evidence" value="ECO:0007669"/>
    <property type="project" value="TreeGrafter"/>
</dbReference>
<evidence type="ECO:0000313" key="4">
    <source>
        <dbReference type="Proteomes" id="UP000229681"/>
    </source>
</evidence>
<dbReference type="GO" id="GO:0046523">
    <property type="term" value="F:S-methyl-5-thioribose-1-phosphate isomerase activity"/>
    <property type="evidence" value="ECO:0007669"/>
    <property type="project" value="TreeGrafter"/>
</dbReference>
<dbReference type="AlphaFoldDB" id="A0A2M8PGH4"/>
<dbReference type="InterPro" id="IPR042529">
    <property type="entry name" value="IF_2B-like_C"/>
</dbReference>
<dbReference type="InterPro" id="IPR027363">
    <property type="entry name" value="M1Pi_N"/>
</dbReference>
<keyword evidence="1 3" id="KW-0413">Isomerase</keyword>
<dbReference type="InterPro" id="IPR011559">
    <property type="entry name" value="Initiation_fac_2B_a/b/d"/>
</dbReference>
<sequence>MIRTVEWHEGRVRLIDQRRLPWTVAHLELSDYREVAQAISDGAVRGAQAIGVAGAFGMALAAQQATPLDIGSFLEYLDVAAVILQKAETTSRHLTFWLARMQRRARDETLSNVREIKFALLAEAQQIAAEDHAACQKIGKHGAALIRNGDTVLVHGGGGLSAVAHGTALGILRTAKALGRHFHVLLPESRPLLEGAHLAAWELHEAGIPFEIIPDSAAGYYMRRGDVKLVLIGAARLAANGDFIARLGAYPLAVLARDNRIPLYAAAPLSSVDMQMTSGDQLPQQARPAHEMHSLLGTPIFPEDYPVRNLAYDLVPQRYLGGIVTERGVIYPSFKDRLNEWLGDSASNQD</sequence>
<dbReference type="InterPro" id="IPR037171">
    <property type="entry name" value="NagB/RpiA_transferase-like"/>
</dbReference>
<dbReference type="NCBIfam" id="TIGR00524">
    <property type="entry name" value="eIF-2B_rel"/>
    <property type="match status" value="1"/>
</dbReference>
<accession>A0A2M8PGH4</accession>
<proteinExistence type="inferred from homology"/>
<dbReference type="PANTHER" id="PTHR43475:SF1">
    <property type="entry name" value="METHYLTHIORIBOSE-1-PHOSPHATE ISOMERASE"/>
    <property type="match status" value="1"/>
</dbReference>
<name>A0A2M8PGH4_9CHLR</name>
<dbReference type="InterPro" id="IPR005251">
    <property type="entry name" value="IF-M1Pi"/>
</dbReference>
<dbReference type="SUPFAM" id="SSF100950">
    <property type="entry name" value="NagB/RpiA/CoA transferase-like"/>
    <property type="match status" value="1"/>
</dbReference>
<evidence type="ECO:0000256" key="1">
    <source>
        <dbReference type="ARBA" id="ARBA00023235"/>
    </source>
</evidence>
<reference evidence="3 4" key="1">
    <citation type="submission" date="2017-11" db="EMBL/GenBank/DDBJ databases">
        <title>Evolution of Phototrophy in the Chloroflexi Phylum Driven by Horizontal Gene Transfer.</title>
        <authorList>
            <person name="Ward L.M."/>
            <person name="Hemp J."/>
            <person name="Shih P.M."/>
            <person name="Mcglynn S.E."/>
            <person name="Fischer W."/>
        </authorList>
    </citation>
    <scope>NUCLEOTIDE SEQUENCE [LARGE SCALE GENOMIC DNA]</scope>
    <source>
        <strain evidence="3">JP3_13</strain>
    </source>
</reference>
<comment type="caution">
    <text evidence="3">The sequence shown here is derived from an EMBL/GenBank/DDBJ whole genome shotgun (WGS) entry which is preliminary data.</text>
</comment>
<dbReference type="Gene3D" id="3.40.50.10470">
    <property type="entry name" value="Translation initiation factor eif-2b, domain 2"/>
    <property type="match status" value="1"/>
</dbReference>
<dbReference type="Pfam" id="PF01008">
    <property type="entry name" value="IF-2B"/>
    <property type="match status" value="1"/>
</dbReference>
<dbReference type="Gene3D" id="1.20.120.420">
    <property type="entry name" value="translation initiation factor eif-2b, domain 1"/>
    <property type="match status" value="1"/>
</dbReference>
<dbReference type="InterPro" id="IPR000649">
    <property type="entry name" value="IF-2B-related"/>
</dbReference>